<evidence type="ECO:0000313" key="3">
    <source>
        <dbReference type="EMBL" id="CAF1114957.1"/>
    </source>
</evidence>
<evidence type="ECO:0000313" key="5">
    <source>
        <dbReference type="EMBL" id="CAF1558149.1"/>
    </source>
</evidence>
<dbReference type="EMBL" id="CAJNOM010000763">
    <property type="protein sequence ID" value="CAF1558149.1"/>
    <property type="molecule type" value="Genomic_DNA"/>
</dbReference>
<keyword evidence="1" id="KW-1133">Transmembrane helix</keyword>
<evidence type="ECO:0000313" key="7">
    <source>
        <dbReference type="Proteomes" id="UP000663877"/>
    </source>
</evidence>
<keyword evidence="6" id="KW-1185">Reference proteome</keyword>
<keyword evidence="1" id="KW-0812">Transmembrane</keyword>
<protein>
    <recommendedName>
        <fullName evidence="2">YHYH domain-containing protein</fullName>
    </recommendedName>
</protein>
<gene>
    <name evidence="3" type="ORF">BJG266_LOCUS22119</name>
    <name evidence="4" type="ORF">QVE165_LOCUS47594</name>
    <name evidence="5" type="ORF">QVE165_LOCUS47663</name>
</gene>
<name>A0A814Q675_9BILA</name>
<evidence type="ECO:0000313" key="4">
    <source>
        <dbReference type="EMBL" id="CAF1557334.1"/>
    </source>
</evidence>
<keyword evidence="1" id="KW-0472">Membrane</keyword>
<dbReference type="EMBL" id="CAJNOM010000759">
    <property type="protein sequence ID" value="CAF1557334.1"/>
    <property type="molecule type" value="Genomic_DNA"/>
</dbReference>
<dbReference type="Proteomes" id="UP000663877">
    <property type="component" value="Unassembled WGS sequence"/>
</dbReference>
<reference evidence="3" key="1">
    <citation type="submission" date="2021-02" db="EMBL/GenBank/DDBJ databases">
        <authorList>
            <person name="Nowell W R."/>
        </authorList>
    </citation>
    <scope>NUCLEOTIDE SEQUENCE</scope>
</reference>
<dbReference type="AlphaFoldDB" id="A0A814Q675"/>
<evidence type="ECO:0000259" key="2">
    <source>
        <dbReference type="Pfam" id="PF14240"/>
    </source>
</evidence>
<comment type="caution">
    <text evidence="3">The sequence shown here is derived from an EMBL/GenBank/DDBJ whole genome shotgun (WGS) entry which is preliminary data.</text>
</comment>
<accession>A0A814Q675</accession>
<feature type="transmembrane region" description="Helical" evidence="1">
    <location>
        <begin position="7"/>
        <end position="32"/>
    </location>
</feature>
<dbReference type="Pfam" id="PF14240">
    <property type="entry name" value="YHYH"/>
    <property type="match status" value="1"/>
</dbReference>
<dbReference type="EMBL" id="CAJNOI010000136">
    <property type="protein sequence ID" value="CAF1114957.1"/>
    <property type="molecule type" value="Genomic_DNA"/>
</dbReference>
<sequence>MLGKVALAICAIIFTVFAIAAIVVLSLISLYIPNQSVASISAYQTCLTVASKFATTIAGPVANITATTGVTVTCSQIGISSCPGPLINGICTWQRKLAVTCINGSTVRIRVQSNALPGRCADVPSFASMQEQNIDFEVNFNPTVSVKSQTYSPSTQSALDAIVCSISNQQYAPSGSNLTSYSSASTLTTLAGMSIDNVPILNVNSANDVDPFYPPAGYTAESVDSCLAHPQVAGIYHYHMASGCAVSPPTGNISSCSATAACAADIASYSLTTFPSSAKKLTVIGIAKDGHVIYGPYLASGNIVTSGIDICNGMFYDSIGNYAYFATTKFPYITGCFGPGNYPSFGPSCTTNGQSSYTMSVHAAAQANG</sequence>
<feature type="domain" description="YHYH" evidence="2">
    <location>
        <begin position="218"/>
        <end position="297"/>
    </location>
</feature>
<organism evidence="3 7">
    <name type="scientific">Adineta steineri</name>
    <dbReference type="NCBI Taxonomy" id="433720"/>
    <lineage>
        <taxon>Eukaryota</taxon>
        <taxon>Metazoa</taxon>
        <taxon>Spiralia</taxon>
        <taxon>Gnathifera</taxon>
        <taxon>Rotifera</taxon>
        <taxon>Eurotatoria</taxon>
        <taxon>Bdelloidea</taxon>
        <taxon>Adinetida</taxon>
        <taxon>Adinetidae</taxon>
        <taxon>Adineta</taxon>
    </lineage>
</organism>
<proteinExistence type="predicted"/>
<dbReference type="OrthoDB" id="10036907at2759"/>
<evidence type="ECO:0000313" key="6">
    <source>
        <dbReference type="Proteomes" id="UP000663832"/>
    </source>
</evidence>
<evidence type="ECO:0000256" key="1">
    <source>
        <dbReference type="SAM" id="Phobius"/>
    </source>
</evidence>
<dbReference type="Proteomes" id="UP000663832">
    <property type="component" value="Unassembled WGS sequence"/>
</dbReference>
<dbReference type="InterPro" id="IPR025924">
    <property type="entry name" value="YHYH_dom"/>
</dbReference>